<gene>
    <name evidence="9" type="primary">nadK</name>
    <name evidence="10" type="ORF">CryarDRAFT_2503</name>
</gene>
<comment type="similarity">
    <text evidence="9">Belongs to the NAD kinase family.</text>
</comment>
<evidence type="ECO:0000256" key="7">
    <source>
        <dbReference type="ARBA" id="ARBA00023027"/>
    </source>
</evidence>
<evidence type="ECO:0000256" key="3">
    <source>
        <dbReference type="ARBA" id="ARBA00022741"/>
    </source>
</evidence>
<dbReference type="GO" id="GO:0005737">
    <property type="term" value="C:cytoplasm"/>
    <property type="evidence" value="ECO:0007669"/>
    <property type="project" value="UniProtKB-SubCell"/>
</dbReference>
<keyword evidence="7 9" id="KW-0520">NAD</keyword>
<dbReference type="PANTHER" id="PTHR20275">
    <property type="entry name" value="NAD KINASE"/>
    <property type="match status" value="1"/>
</dbReference>
<dbReference type="Pfam" id="PF20143">
    <property type="entry name" value="NAD_kinase_C"/>
    <property type="match status" value="1"/>
</dbReference>
<dbReference type="FunFam" id="2.60.200.30:FF:000007">
    <property type="entry name" value="NAD kinase"/>
    <property type="match status" value="1"/>
</dbReference>
<keyword evidence="6 9" id="KW-0521">NADP</keyword>
<evidence type="ECO:0000256" key="8">
    <source>
        <dbReference type="ARBA" id="ARBA00047925"/>
    </source>
</evidence>
<feature type="active site" description="Proton acceptor" evidence="9">
    <location>
        <position position="70"/>
    </location>
</feature>
<evidence type="ECO:0000256" key="1">
    <source>
        <dbReference type="ARBA" id="ARBA00022490"/>
    </source>
</evidence>
<proteinExistence type="inferred from homology"/>
<name>A0A010ZRW4_9ACTN</name>
<evidence type="ECO:0000256" key="2">
    <source>
        <dbReference type="ARBA" id="ARBA00022679"/>
    </source>
</evidence>
<dbReference type="InterPro" id="IPR016064">
    <property type="entry name" value="NAD/diacylglycerol_kinase_sf"/>
</dbReference>
<feature type="binding site" evidence="9">
    <location>
        <position position="75"/>
    </location>
    <ligand>
        <name>NAD(+)</name>
        <dbReference type="ChEBI" id="CHEBI:57540"/>
    </ligand>
</feature>
<comment type="subcellular location">
    <subcellularLocation>
        <location evidence="9">Cytoplasm</location>
    </subcellularLocation>
</comment>
<dbReference type="InterPro" id="IPR017437">
    <property type="entry name" value="ATP-NAD_kinase_PpnK-typ_C"/>
</dbReference>
<dbReference type="NCBIfam" id="NF002892">
    <property type="entry name" value="PRK03372.1"/>
    <property type="match status" value="1"/>
</dbReference>
<keyword evidence="1 9" id="KW-0963">Cytoplasm</keyword>
<comment type="catalytic activity">
    <reaction evidence="8 9">
        <text>NAD(+) + ATP = ADP + NADP(+) + H(+)</text>
        <dbReference type="Rhea" id="RHEA:18629"/>
        <dbReference type="ChEBI" id="CHEBI:15378"/>
        <dbReference type="ChEBI" id="CHEBI:30616"/>
        <dbReference type="ChEBI" id="CHEBI:57540"/>
        <dbReference type="ChEBI" id="CHEBI:58349"/>
        <dbReference type="ChEBI" id="CHEBI:456216"/>
        <dbReference type="EC" id="2.7.1.23"/>
    </reaction>
</comment>
<feature type="binding site" evidence="9">
    <location>
        <position position="244"/>
    </location>
    <ligand>
        <name>NAD(+)</name>
        <dbReference type="ChEBI" id="CHEBI:57540"/>
    </ligand>
</feature>
<keyword evidence="5 9" id="KW-0067">ATP-binding</keyword>
<dbReference type="Gene3D" id="3.40.50.10330">
    <property type="entry name" value="Probable inorganic polyphosphate/atp-NAD kinase, domain 1"/>
    <property type="match status" value="1"/>
</dbReference>
<feature type="binding site" evidence="9">
    <location>
        <begin position="185"/>
        <end position="190"/>
    </location>
    <ligand>
        <name>NAD(+)</name>
        <dbReference type="ChEBI" id="CHEBI:57540"/>
    </ligand>
</feature>
<reference evidence="10 11" key="1">
    <citation type="submission" date="2013-07" db="EMBL/GenBank/DDBJ databases">
        <authorList>
            <consortium name="DOE Joint Genome Institute"/>
            <person name="Eisen J."/>
            <person name="Huntemann M."/>
            <person name="Han J."/>
            <person name="Chen A."/>
            <person name="Kyrpides N."/>
            <person name="Mavromatis K."/>
            <person name="Markowitz V."/>
            <person name="Palaniappan K."/>
            <person name="Ivanova N."/>
            <person name="Schaumberg A."/>
            <person name="Pati A."/>
            <person name="Liolios K."/>
            <person name="Nordberg H.P."/>
            <person name="Cantor M.N."/>
            <person name="Hua S.X."/>
            <person name="Woyke T."/>
        </authorList>
    </citation>
    <scope>NUCLEOTIDE SEQUENCE [LARGE SCALE GENOMIC DNA]</scope>
    <source>
        <strain evidence="10 11">DSM 44712</strain>
    </source>
</reference>
<feature type="binding site" evidence="9">
    <location>
        <position position="155"/>
    </location>
    <ligand>
        <name>NAD(+)</name>
        <dbReference type="ChEBI" id="CHEBI:57540"/>
    </ligand>
</feature>
<dbReference type="GO" id="GO:0003951">
    <property type="term" value="F:NAD+ kinase activity"/>
    <property type="evidence" value="ECO:0007669"/>
    <property type="project" value="UniProtKB-UniRule"/>
</dbReference>
<dbReference type="Pfam" id="PF01513">
    <property type="entry name" value="NAD_kinase"/>
    <property type="match status" value="1"/>
</dbReference>
<organism evidence="10 11">
    <name type="scientific">Cryptosporangium arvum DSM 44712</name>
    <dbReference type="NCBI Taxonomy" id="927661"/>
    <lineage>
        <taxon>Bacteria</taxon>
        <taxon>Bacillati</taxon>
        <taxon>Actinomycetota</taxon>
        <taxon>Actinomycetes</taxon>
        <taxon>Cryptosporangiales</taxon>
        <taxon>Cryptosporangiaceae</taxon>
        <taxon>Cryptosporangium</taxon>
    </lineage>
</organism>
<feature type="binding site" evidence="9">
    <location>
        <position position="174"/>
    </location>
    <ligand>
        <name>NAD(+)</name>
        <dbReference type="ChEBI" id="CHEBI:57540"/>
    </ligand>
</feature>
<dbReference type="EMBL" id="JFBT01000001">
    <property type="protein sequence ID" value="EXG81389.1"/>
    <property type="molecule type" value="Genomic_DNA"/>
</dbReference>
<dbReference type="OrthoDB" id="9774737at2"/>
<evidence type="ECO:0000256" key="4">
    <source>
        <dbReference type="ARBA" id="ARBA00022777"/>
    </source>
</evidence>
<keyword evidence="3 9" id="KW-0547">Nucleotide-binding</keyword>
<dbReference type="Gene3D" id="2.60.200.30">
    <property type="entry name" value="Probable inorganic polyphosphate/atp-NAD kinase, domain 2"/>
    <property type="match status" value="1"/>
</dbReference>
<dbReference type="EC" id="2.7.1.23" evidence="9"/>
<evidence type="ECO:0000256" key="6">
    <source>
        <dbReference type="ARBA" id="ARBA00022857"/>
    </source>
</evidence>
<dbReference type="AlphaFoldDB" id="A0A010ZRW4"/>
<sequence>MSRQALIVTHAGRALNVVHARRVAAQLSAAGFGLRVLTDEAPDLNIDAQVVRPDEKAAVGAEIVFALGGDGTVLRGAALARPAGAALLGVNLGRVGFLAETEAEHLDETVRRVVEGDYVVDERMTLELTVGRPDGTTAHGWALNEASVEKAMRERMLEVMVSIDGRPLSRWGCDGVVCATPTGSTAYAFSAGGPVVWPDVEAMLVVPISAHALFARPLVTAPTSTIMIEVLAEGVPAVVSCDGQRVVAMPPGSRAVIRRGSDPVRVVRMSPRPFTDRLVAKFGLPVQGWRGDAEAARNERAVGGAG</sequence>
<keyword evidence="4 9" id="KW-0418">Kinase</keyword>
<accession>A0A010ZRW4</accession>
<keyword evidence="2 9" id="KW-0808">Transferase</keyword>
<dbReference type="RefSeq" id="WP_051570074.1">
    <property type="nucleotide sequence ID" value="NZ_KK073874.1"/>
</dbReference>
<evidence type="ECO:0000256" key="9">
    <source>
        <dbReference type="HAMAP-Rule" id="MF_00361"/>
    </source>
</evidence>
<dbReference type="GO" id="GO:0046872">
    <property type="term" value="F:metal ion binding"/>
    <property type="evidence" value="ECO:0007669"/>
    <property type="project" value="UniProtKB-UniRule"/>
</dbReference>
<dbReference type="GO" id="GO:0019674">
    <property type="term" value="P:NAD+ metabolic process"/>
    <property type="evidence" value="ECO:0007669"/>
    <property type="project" value="InterPro"/>
</dbReference>
<dbReference type="HOGENOM" id="CLU_008831_0_0_11"/>
<comment type="function">
    <text evidence="9">Involved in the regulation of the intracellular balance of NAD and NADP, and is a key enzyme in the biosynthesis of NADP. Catalyzes specifically the phosphorylation on 2'-hydroxyl of the adenosine moiety of NAD to yield NADP.</text>
</comment>
<dbReference type="PANTHER" id="PTHR20275:SF0">
    <property type="entry name" value="NAD KINASE"/>
    <property type="match status" value="1"/>
</dbReference>
<dbReference type="HAMAP" id="MF_00361">
    <property type="entry name" value="NAD_kinase"/>
    <property type="match status" value="1"/>
</dbReference>
<evidence type="ECO:0000313" key="11">
    <source>
        <dbReference type="Proteomes" id="UP000021053"/>
    </source>
</evidence>
<feature type="binding site" evidence="9">
    <location>
        <begin position="70"/>
        <end position="71"/>
    </location>
    <ligand>
        <name>NAD(+)</name>
        <dbReference type="ChEBI" id="CHEBI:57540"/>
    </ligand>
</feature>
<protein>
    <recommendedName>
        <fullName evidence="9">NAD kinase</fullName>
        <ecNumber evidence="9">2.7.1.23</ecNumber>
    </recommendedName>
    <alternativeName>
        <fullName evidence="9">ATP-dependent NAD kinase</fullName>
    </alternativeName>
</protein>
<feature type="binding site" evidence="9">
    <location>
        <begin position="144"/>
        <end position="145"/>
    </location>
    <ligand>
        <name>NAD(+)</name>
        <dbReference type="ChEBI" id="CHEBI:57540"/>
    </ligand>
</feature>
<comment type="cofactor">
    <cofactor evidence="9">
        <name>a divalent metal cation</name>
        <dbReference type="ChEBI" id="CHEBI:60240"/>
    </cofactor>
</comment>
<dbReference type="PATRIC" id="fig|927661.3.peg.2464"/>
<evidence type="ECO:0000313" key="10">
    <source>
        <dbReference type="EMBL" id="EXG81389.1"/>
    </source>
</evidence>
<dbReference type="InterPro" id="IPR017438">
    <property type="entry name" value="ATP-NAD_kinase_N"/>
</dbReference>
<dbReference type="SUPFAM" id="SSF111331">
    <property type="entry name" value="NAD kinase/diacylglycerol kinase-like"/>
    <property type="match status" value="1"/>
</dbReference>
<dbReference type="InterPro" id="IPR002504">
    <property type="entry name" value="NADK"/>
</dbReference>
<comment type="caution">
    <text evidence="10">The sequence shown here is derived from an EMBL/GenBank/DDBJ whole genome shotgun (WGS) entry which is preliminary data.</text>
</comment>
<comment type="caution">
    <text evidence="9">Lacks conserved residue(s) required for the propagation of feature annotation.</text>
</comment>
<evidence type="ECO:0000256" key="5">
    <source>
        <dbReference type="ARBA" id="ARBA00022840"/>
    </source>
</evidence>
<keyword evidence="11" id="KW-1185">Reference proteome</keyword>
<dbReference type="Proteomes" id="UP000021053">
    <property type="component" value="Unassembled WGS sequence"/>
</dbReference>
<dbReference type="GO" id="GO:0051287">
    <property type="term" value="F:NAD binding"/>
    <property type="evidence" value="ECO:0007669"/>
    <property type="project" value="UniProtKB-ARBA"/>
</dbReference>
<dbReference type="GO" id="GO:0005524">
    <property type="term" value="F:ATP binding"/>
    <property type="evidence" value="ECO:0007669"/>
    <property type="project" value="UniProtKB-KW"/>
</dbReference>
<dbReference type="GO" id="GO:0006741">
    <property type="term" value="P:NADP+ biosynthetic process"/>
    <property type="evidence" value="ECO:0007669"/>
    <property type="project" value="UniProtKB-UniRule"/>
</dbReference>